<dbReference type="Proteomes" id="UP001213623">
    <property type="component" value="Chromosome 1"/>
</dbReference>
<dbReference type="PANTHER" id="PTHR10972">
    <property type="entry name" value="OXYSTEROL-BINDING PROTEIN-RELATED"/>
    <property type="match status" value="1"/>
</dbReference>
<dbReference type="GO" id="GO:0035621">
    <property type="term" value="P:ER to Golgi ceramide transport"/>
    <property type="evidence" value="ECO:0007669"/>
    <property type="project" value="TreeGrafter"/>
</dbReference>
<protein>
    <submittedName>
        <fullName evidence="3">Oxysterol-binding protein 3</fullName>
    </submittedName>
</protein>
<feature type="compositionally biased region" description="Basic and acidic residues" evidence="2">
    <location>
        <begin position="537"/>
        <end position="549"/>
    </location>
</feature>
<dbReference type="GO" id="GO:0005829">
    <property type="term" value="C:cytosol"/>
    <property type="evidence" value="ECO:0007669"/>
    <property type="project" value="TreeGrafter"/>
</dbReference>
<dbReference type="Gene3D" id="3.30.70.3490">
    <property type="match status" value="1"/>
</dbReference>
<gene>
    <name evidence="3" type="primary">OSH3</name>
    <name evidence="3" type="ORF">MNAN1_000192</name>
</gene>
<feature type="region of interest" description="Disordered" evidence="2">
    <location>
        <begin position="183"/>
        <end position="205"/>
    </location>
</feature>
<dbReference type="GO" id="GO:0032541">
    <property type="term" value="C:cortical endoplasmic reticulum"/>
    <property type="evidence" value="ECO:0007669"/>
    <property type="project" value="TreeGrafter"/>
</dbReference>
<dbReference type="GO" id="GO:0034727">
    <property type="term" value="P:piecemeal microautophagy of the nucleus"/>
    <property type="evidence" value="ECO:0007669"/>
    <property type="project" value="TreeGrafter"/>
</dbReference>
<feature type="compositionally biased region" description="Acidic residues" evidence="2">
    <location>
        <begin position="183"/>
        <end position="193"/>
    </location>
</feature>
<dbReference type="SUPFAM" id="SSF144000">
    <property type="entry name" value="Oxysterol-binding protein-like"/>
    <property type="match status" value="1"/>
</dbReference>
<reference evidence="3" key="1">
    <citation type="submission" date="2023-03" db="EMBL/GenBank/DDBJ databases">
        <title>Mating type loci evolution in Malassezia.</title>
        <authorList>
            <person name="Coelho M.A."/>
        </authorList>
    </citation>
    <scope>NUCLEOTIDE SEQUENCE</scope>
    <source>
        <strain evidence="3">CBS 9557</strain>
    </source>
</reference>
<evidence type="ECO:0000256" key="2">
    <source>
        <dbReference type="SAM" id="MobiDB-lite"/>
    </source>
</evidence>
<dbReference type="EMBL" id="CP119892">
    <property type="protein sequence ID" value="WFD25226.1"/>
    <property type="molecule type" value="Genomic_DNA"/>
</dbReference>
<dbReference type="GO" id="GO:0006887">
    <property type="term" value="P:exocytosis"/>
    <property type="evidence" value="ECO:0007669"/>
    <property type="project" value="TreeGrafter"/>
</dbReference>
<dbReference type="InterPro" id="IPR037239">
    <property type="entry name" value="OSBP_sf"/>
</dbReference>
<dbReference type="GO" id="GO:0030011">
    <property type="term" value="P:maintenance of cell polarity"/>
    <property type="evidence" value="ECO:0007669"/>
    <property type="project" value="TreeGrafter"/>
</dbReference>
<comment type="similarity">
    <text evidence="1">Belongs to the OSBP family.</text>
</comment>
<dbReference type="Pfam" id="PF01237">
    <property type="entry name" value="Oxysterol_BP"/>
    <property type="match status" value="1"/>
</dbReference>
<dbReference type="GO" id="GO:0006897">
    <property type="term" value="P:endocytosis"/>
    <property type="evidence" value="ECO:0007669"/>
    <property type="project" value="TreeGrafter"/>
</dbReference>
<name>A0AAF0EIF4_9BASI</name>
<dbReference type="GO" id="GO:0120009">
    <property type="term" value="P:intermembrane lipid transfer"/>
    <property type="evidence" value="ECO:0007669"/>
    <property type="project" value="UniProtKB-ARBA"/>
</dbReference>
<accession>A0AAF0EIF4</accession>
<dbReference type="PANTHER" id="PTHR10972:SF203">
    <property type="entry name" value="OXYSTEROL-BINDING PROTEIN HOMOLOG 3"/>
    <property type="match status" value="1"/>
</dbReference>
<dbReference type="Gene3D" id="2.40.160.120">
    <property type="match status" value="1"/>
</dbReference>
<dbReference type="AlphaFoldDB" id="A0AAF0EIF4"/>
<dbReference type="GO" id="GO:0097038">
    <property type="term" value="C:perinuclear endoplasmic reticulum"/>
    <property type="evidence" value="ECO:0007669"/>
    <property type="project" value="TreeGrafter"/>
</dbReference>
<proteinExistence type="inferred from homology"/>
<feature type="region of interest" description="Disordered" evidence="2">
    <location>
        <begin position="103"/>
        <end position="124"/>
    </location>
</feature>
<dbReference type="InterPro" id="IPR000648">
    <property type="entry name" value="Oxysterol-bd"/>
</dbReference>
<evidence type="ECO:0000256" key="1">
    <source>
        <dbReference type="ARBA" id="ARBA00008842"/>
    </source>
</evidence>
<dbReference type="GO" id="GO:0005886">
    <property type="term" value="C:plasma membrane"/>
    <property type="evidence" value="ECO:0007669"/>
    <property type="project" value="TreeGrafter"/>
</dbReference>
<evidence type="ECO:0000313" key="3">
    <source>
        <dbReference type="EMBL" id="WFD25226.1"/>
    </source>
</evidence>
<dbReference type="FunFam" id="2.40.160.120:FF:000001">
    <property type="entry name" value="Oxysterol-binding protein"/>
    <property type="match status" value="1"/>
</dbReference>
<dbReference type="GO" id="GO:0032934">
    <property type="term" value="F:sterol binding"/>
    <property type="evidence" value="ECO:0007669"/>
    <property type="project" value="TreeGrafter"/>
</dbReference>
<sequence>MQDLKMLKETDFMVWRTELRKFLHQWVGEGVAPANMTNASAVSPVSGAAFSHMDQADALLESSISSLSQVNASYNSLDIKNVIVALRQIQEQHGHIRQQLLRRPREGVSRSGTPSNAAFLSPPSPGHEHLMSTGMALRNVNGSKSPSFINDEGDYDFYDADEMMDGIEYEMRGEDEEAEDIVYDDDDDDDDERAEGTTGGLADGAVATSTRPAVQYRAELPAPVTGEEMSLFSILKKNVGKDLSTISFPVTFNCPLSLLQAVAEEYEYAPSLLERAAQSSDSVERMLLVGSFAVSSYASTAQRTTRKPFNPLLGETYECVRADRDMHFVAEKVVHRPPVVASYCYGKGWKVSASGTVKNKFWGKSLELIAEGAQVVELDTGDKYSISKPSSFMRNLLAGNKYLEHVGDMQITNLVTKERLLIQFKEGTMFGGPANRNHIEGTMYDPNNSAIGTIKGKWDEQVARVMDKDHLQVLWEVEPMPPNPARYYGFTRFAISLNEITEDIKDILPPTDSRLRPDQRALERGDADQAEELKLRLENDQRERRKQMEESGQTYEPQWFRPGSDGIDWVYGAADGREYFQERQNVEKSRGSWDVKNAMIFVH</sequence>
<feature type="region of interest" description="Disordered" evidence="2">
    <location>
        <begin position="537"/>
        <end position="558"/>
    </location>
</feature>
<keyword evidence="4" id="KW-1185">Reference proteome</keyword>
<organism evidence="3 4">
    <name type="scientific">Malassezia nana</name>
    <dbReference type="NCBI Taxonomy" id="180528"/>
    <lineage>
        <taxon>Eukaryota</taxon>
        <taxon>Fungi</taxon>
        <taxon>Dikarya</taxon>
        <taxon>Basidiomycota</taxon>
        <taxon>Ustilaginomycotina</taxon>
        <taxon>Malasseziomycetes</taxon>
        <taxon>Malasseziales</taxon>
        <taxon>Malasseziaceae</taxon>
        <taxon>Malassezia</taxon>
    </lineage>
</organism>
<evidence type="ECO:0000313" key="4">
    <source>
        <dbReference type="Proteomes" id="UP001213623"/>
    </source>
</evidence>